<evidence type="ECO:0000259" key="2">
    <source>
        <dbReference type="SMART" id="SM00385"/>
    </source>
</evidence>
<dbReference type="Proteomes" id="UP001412067">
    <property type="component" value="Unassembled WGS sequence"/>
</dbReference>
<dbReference type="EMBL" id="JBBWWR010000017">
    <property type="protein sequence ID" value="KAK8946186.1"/>
    <property type="molecule type" value="Genomic_DNA"/>
</dbReference>
<reference evidence="4 5" key="1">
    <citation type="journal article" date="2022" name="Nat. Plants">
        <title>Genomes of leafy and leafless Platanthera orchids illuminate the evolution of mycoheterotrophy.</title>
        <authorList>
            <person name="Li M.H."/>
            <person name="Liu K.W."/>
            <person name="Li Z."/>
            <person name="Lu H.C."/>
            <person name="Ye Q.L."/>
            <person name="Zhang D."/>
            <person name="Wang J.Y."/>
            <person name="Li Y.F."/>
            <person name="Zhong Z.M."/>
            <person name="Liu X."/>
            <person name="Yu X."/>
            <person name="Liu D.K."/>
            <person name="Tu X.D."/>
            <person name="Liu B."/>
            <person name="Hao Y."/>
            <person name="Liao X.Y."/>
            <person name="Jiang Y.T."/>
            <person name="Sun W.H."/>
            <person name="Chen J."/>
            <person name="Chen Y.Q."/>
            <person name="Ai Y."/>
            <person name="Zhai J.W."/>
            <person name="Wu S.S."/>
            <person name="Zhou Z."/>
            <person name="Hsiao Y.Y."/>
            <person name="Wu W.L."/>
            <person name="Chen Y.Y."/>
            <person name="Lin Y.F."/>
            <person name="Hsu J.L."/>
            <person name="Li C.Y."/>
            <person name="Wang Z.W."/>
            <person name="Zhao X."/>
            <person name="Zhong W.Y."/>
            <person name="Ma X.K."/>
            <person name="Ma L."/>
            <person name="Huang J."/>
            <person name="Chen G.Z."/>
            <person name="Huang M.Z."/>
            <person name="Huang L."/>
            <person name="Peng D.H."/>
            <person name="Luo Y.B."/>
            <person name="Zou S.Q."/>
            <person name="Chen S.P."/>
            <person name="Lan S."/>
            <person name="Tsai W.C."/>
            <person name="Van de Peer Y."/>
            <person name="Liu Z.J."/>
        </authorList>
    </citation>
    <scope>NUCLEOTIDE SEQUENCE [LARGE SCALE GENOMIC DNA]</scope>
    <source>
        <strain evidence="4">Lor288</strain>
    </source>
</reference>
<dbReference type="Pfam" id="PF02984">
    <property type="entry name" value="Cyclin_C"/>
    <property type="match status" value="1"/>
</dbReference>
<dbReference type="InterPro" id="IPR013763">
    <property type="entry name" value="Cyclin-like_dom"/>
</dbReference>
<protein>
    <submittedName>
        <fullName evidence="4">Cyclin-B1-5</fullName>
    </submittedName>
</protein>
<sequence length="140" mass="15945">MLPRISIREVRVTLLVRLIRSSSRVRVRVFLVLLMECMTFFFAELALMHYSMVMYCPSMVAASAVYAAHCTLNKTPPWTKTLQYHTGFSEPQLRECAELMVGFHSSARDGKLTVIYRKYSKEELGGVALRFPATTCGKID</sequence>
<keyword evidence="1" id="KW-1133">Transmembrane helix</keyword>
<accession>A0ABR2LPL1</accession>
<evidence type="ECO:0000313" key="5">
    <source>
        <dbReference type="Proteomes" id="UP001412067"/>
    </source>
</evidence>
<dbReference type="SMART" id="SM00385">
    <property type="entry name" value="CYCLIN"/>
    <property type="match status" value="1"/>
</dbReference>
<gene>
    <name evidence="4" type="primary">CYCB1-5</name>
    <name evidence="4" type="ORF">KSP40_PGU021304</name>
</gene>
<feature type="domain" description="Cyclin-like" evidence="2">
    <location>
        <begin position="16"/>
        <end position="102"/>
    </location>
</feature>
<dbReference type="SUPFAM" id="SSF47954">
    <property type="entry name" value="Cyclin-like"/>
    <property type="match status" value="1"/>
</dbReference>
<dbReference type="InterPro" id="IPR036915">
    <property type="entry name" value="Cyclin-like_sf"/>
</dbReference>
<keyword evidence="1" id="KW-0812">Transmembrane</keyword>
<feature type="transmembrane region" description="Helical" evidence="1">
    <location>
        <begin position="27"/>
        <end position="46"/>
    </location>
</feature>
<feature type="domain" description="Cyclin C-terminal" evidence="3">
    <location>
        <begin position="12"/>
        <end position="133"/>
    </location>
</feature>
<dbReference type="InterPro" id="IPR004367">
    <property type="entry name" value="Cyclin_C-dom"/>
</dbReference>
<proteinExistence type="predicted"/>
<keyword evidence="5" id="KW-1185">Reference proteome</keyword>
<name>A0ABR2LPL1_9ASPA</name>
<keyword evidence="1" id="KW-0472">Membrane</keyword>
<comment type="caution">
    <text evidence="4">The sequence shown here is derived from an EMBL/GenBank/DDBJ whole genome shotgun (WGS) entry which is preliminary data.</text>
</comment>
<dbReference type="SMART" id="SM01332">
    <property type="entry name" value="Cyclin_C"/>
    <property type="match status" value="1"/>
</dbReference>
<evidence type="ECO:0000259" key="3">
    <source>
        <dbReference type="SMART" id="SM01332"/>
    </source>
</evidence>
<organism evidence="4 5">
    <name type="scientific">Platanthera guangdongensis</name>
    <dbReference type="NCBI Taxonomy" id="2320717"/>
    <lineage>
        <taxon>Eukaryota</taxon>
        <taxon>Viridiplantae</taxon>
        <taxon>Streptophyta</taxon>
        <taxon>Embryophyta</taxon>
        <taxon>Tracheophyta</taxon>
        <taxon>Spermatophyta</taxon>
        <taxon>Magnoliopsida</taxon>
        <taxon>Liliopsida</taxon>
        <taxon>Asparagales</taxon>
        <taxon>Orchidaceae</taxon>
        <taxon>Orchidoideae</taxon>
        <taxon>Orchideae</taxon>
        <taxon>Orchidinae</taxon>
        <taxon>Platanthera</taxon>
    </lineage>
</organism>
<evidence type="ECO:0000313" key="4">
    <source>
        <dbReference type="EMBL" id="KAK8946186.1"/>
    </source>
</evidence>
<evidence type="ECO:0000256" key="1">
    <source>
        <dbReference type="SAM" id="Phobius"/>
    </source>
</evidence>
<dbReference type="Gene3D" id="1.10.472.10">
    <property type="entry name" value="Cyclin-like"/>
    <property type="match status" value="1"/>
</dbReference>